<gene>
    <name evidence="1" type="ORF">CC78DRAFT_621376</name>
</gene>
<comment type="caution">
    <text evidence="1">The sequence shown here is derived from an EMBL/GenBank/DDBJ whole genome shotgun (WGS) entry which is preliminary data.</text>
</comment>
<evidence type="ECO:0000313" key="2">
    <source>
        <dbReference type="Proteomes" id="UP000800093"/>
    </source>
</evidence>
<dbReference type="Proteomes" id="UP000800093">
    <property type="component" value="Unassembled WGS sequence"/>
</dbReference>
<protein>
    <submittedName>
        <fullName evidence="1">Uncharacterized protein</fullName>
    </submittedName>
</protein>
<organism evidence="1 2">
    <name type="scientific">Lojkania enalia</name>
    <dbReference type="NCBI Taxonomy" id="147567"/>
    <lineage>
        <taxon>Eukaryota</taxon>
        <taxon>Fungi</taxon>
        <taxon>Dikarya</taxon>
        <taxon>Ascomycota</taxon>
        <taxon>Pezizomycotina</taxon>
        <taxon>Dothideomycetes</taxon>
        <taxon>Pleosporomycetidae</taxon>
        <taxon>Pleosporales</taxon>
        <taxon>Pleosporales incertae sedis</taxon>
        <taxon>Lojkania</taxon>
    </lineage>
</organism>
<accession>A0A9P4K0D0</accession>
<keyword evidence="2" id="KW-1185">Reference proteome</keyword>
<dbReference type="AlphaFoldDB" id="A0A9P4K0D0"/>
<reference evidence="2" key="1">
    <citation type="journal article" date="2020" name="Stud. Mycol.">
        <title>101 Dothideomycetes genomes: A test case for predicting lifestyles and emergence of pathogens.</title>
        <authorList>
            <person name="Haridas S."/>
            <person name="Albert R."/>
            <person name="Binder M."/>
            <person name="Bloem J."/>
            <person name="LaButti K."/>
            <person name="Salamov A."/>
            <person name="Andreopoulos B."/>
            <person name="Baker S."/>
            <person name="Barry K."/>
            <person name="Bills G."/>
            <person name="Bluhm B."/>
            <person name="Cannon C."/>
            <person name="Castanera R."/>
            <person name="Culley D."/>
            <person name="Daum C."/>
            <person name="Ezra D."/>
            <person name="Gonzalez J."/>
            <person name="Henrissat B."/>
            <person name="Kuo A."/>
            <person name="Liang C."/>
            <person name="Lipzen A."/>
            <person name="Lutzoni F."/>
            <person name="Magnuson J."/>
            <person name="Mondo S."/>
            <person name="Nolan M."/>
            <person name="Ohm R."/>
            <person name="Pangilinan J."/>
            <person name="Park H.-J."/>
            <person name="Ramirez L."/>
            <person name="Alfaro M."/>
            <person name="Sun H."/>
            <person name="Tritt A."/>
            <person name="Yoshinaga Y."/>
            <person name="Zwiers L.-H."/>
            <person name="Turgeon B."/>
            <person name="Goodwin S."/>
            <person name="Spatafora J."/>
            <person name="Crous P."/>
            <person name="Grigoriev I."/>
        </authorList>
    </citation>
    <scope>NUCLEOTIDE SEQUENCE [LARGE SCALE GENOMIC DNA]</scope>
    <source>
        <strain evidence="2">CBS 304.66</strain>
    </source>
</reference>
<proteinExistence type="predicted"/>
<dbReference type="EMBL" id="ML986725">
    <property type="protein sequence ID" value="KAF2258977.1"/>
    <property type="molecule type" value="Genomic_DNA"/>
</dbReference>
<sequence length="279" mass="31579">MPLPAAQNAGWHEKTRSVAHQKSNYRAWARRRLPAGKAYFRRWEASRRKRHLTPQMKLHSIILLIASGVRRILAREFRHPSAWRSTQLPVYVSGARIINPTPTLRTIITYSPSFSSAMADRPTGRFLEAYWREVATPGPFVSERWSLGTPYPVRTTPRQAILPAVLPSAKLSQGGAMDGLIHRYTQETKKYDRTVRICQGHDVLACSFDYISESSVGYSKNLAAIQELIQVDSGLYDDIVKHSLNAYGIGHEEREDHIGEARRINRAAERGAKLHSPTL</sequence>
<name>A0A9P4K0D0_9PLEO</name>
<evidence type="ECO:0000313" key="1">
    <source>
        <dbReference type="EMBL" id="KAF2258977.1"/>
    </source>
</evidence>